<reference evidence="3 4" key="1">
    <citation type="journal article" date="2023" name="Microb. Genom.">
        <title>Mesoterricola silvestris gen. nov., sp. nov., Mesoterricola sediminis sp. nov., Geothrix oryzae sp. nov., Geothrix edaphica sp. nov., Geothrix rubra sp. nov., and Geothrix limicola sp. nov., six novel members of Acidobacteriota isolated from soils.</title>
        <authorList>
            <person name="Weisberg A.J."/>
            <person name="Pearce E."/>
            <person name="Kramer C.G."/>
            <person name="Chang J.H."/>
            <person name="Clarke C.R."/>
        </authorList>
    </citation>
    <scope>NUCLEOTIDE SEQUENCE [LARGE SCALE GENOMIC DNA]</scope>
    <source>
        <strain evidence="3 4">NE20-4-1</strain>
    </source>
</reference>
<evidence type="ECO:0008006" key="5">
    <source>
        <dbReference type="Google" id="ProtNLM"/>
    </source>
</evidence>
<accession>A0ABU4MMN1</accession>
<proteinExistence type="predicted"/>
<dbReference type="Proteomes" id="UP001282474">
    <property type="component" value="Unassembled WGS sequence"/>
</dbReference>
<feature type="signal peptide" evidence="2">
    <location>
        <begin position="1"/>
        <end position="24"/>
    </location>
</feature>
<gene>
    <name evidence="3" type="ORF">PV383_08760</name>
</gene>
<feature type="region of interest" description="Disordered" evidence="1">
    <location>
        <begin position="92"/>
        <end position="130"/>
    </location>
</feature>
<dbReference type="RefSeq" id="WP_193383378.1">
    <property type="nucleotide sequence ID" value="NZ_JABXWI010000001.1"/>
</dbReference>
<keyword evidence="4" id="KW-1185">Reference proteome</keyword>
<comment type="caution">
    <text evidence="3">The sequence shown here is derived from an EMBL/GenBank/DDBJ whole genome shotgun (WGS) entry which is preliminary data.</text>
</comment>
<keyword evidence="2" id="KW-0732">Signal</keyword>
<evidence type="ECO:0000256" key="2">
    <source>
        <dbReference type="SAM" id="SignalP"/>
    </source>
</evidence>
<feature type="chain" id="PRO_5047494923" description="Secreted protein" evidence="2">
    <location>
        <begin position="25"/>
        <end position="130"/>
    </location>
</feature>
<sequence>MNTRLYARASAAGAVLCTAATAYAATLDAGWIALGGLYTAIFLAWNARRCYTQARRERAIEQRLKRLGQEEAASAVLPPPCCSFWLHSDGEVHSPSDCTRPPAARTALTPSEEREFTRLAASLRQPKSTP</sequence>
<evidence type="ECO:0000313" key="4">
    <source>
        <dbReference type="Proteomes" id="UP001282474"/>
    </source>
</evidence>
<organism evidence="3 4">
    <name type="scientific">Streptomyces caniscabiei</name>
    <dbReference type="NCBI Taxonomy" id="2746961"/>
    <lineage>
        <taxon>Bacteria</taxon>
        <taxon>Bacillati</taxon>
        <taxon>Actinomycetota</taxon>
        <taxon>Actinomycetes</taxon>
        <taxon>Kitasatosporales</taxon>
        <taxon>Streptomycetaceae</taxon>
        <taxon>Streptomyces</taxon>
    </lineage>
</organism>
<name>A0ABU4MMN1_9ACTN</name>
<evidence type="ECO:0000313" key="3">
    <source>
        <dbReference type="EMBL" id="MDX3037258.1"/>
    </source>
</evidence>
<protein>
    <recommendedName>
        <fullName evidence="5">Secreted protein</fullName>
    </recommendedName>
</protein>
<evidence type="ECO:0000256" key="1">
    <source>
        <dbReference type="SAM" id="MobiDB-lite"/>
    </source>
</evidence>
<dbReference type="EMBL" id="JARAWJ010000005">
    <property type="protein sequence ID" value="MDX3037258.1"/>
    <property type="molecule type" value="Genomic_DNA"/>
</dbReference>